<dbReference type="SUPFAM" id="SSF82708">
    <property type="entry name" value="R3H domain"/>
    <property type="match status" value="1"/>
</dbReference>
<dbReference type="PANTHER" id="PTHR35800">
    <property type="entry name" value="PROTEIN JAG"/>
    <property type="match status" value="1"/>
</dbReference>
<dbReference type="CDD" id="cd02644">
    <property type="entry name" value="R3H_jag"/>
    <property type="match status" value="1"/>
</dbReference>
<feature type="compositionally biased region" description="Low complexity" evidence="1">
    <location>
        <begin position="24"/>
        <end position="36"/>
    </location>
</feature>
<feature type="domain" description="R3H" evidence="2">
    <location>
        <begin position="144"/>
        <end position="210"/>
    </location>
</feature>
<sequence>MHDPKDLDDYLAGLGISDADDDTSSPNLLSAPAAAPGALVPQPDFGVPGKVQPGFPSGAQDPQTVLEHFLRGVARRFDPGLTVRVTRDGDHLEGEISGENVGRLIGREGHVIEALDTLAYAAVAKHVQGSEHLRVRVDVGGYRSRHFQMLQQIASRVAETVASSGEHHTFQPMNPADRRVIHMTLKDNPHVVTQSVGEGSGRRLVVKPAPAP</sequence>
<dbReference type="InterPro" id="IPR036867">
    <property type="entry name" value="R3H_dom_sf"/>
</dbReference>
<dbReference type="RefSeq" id="WP_189643688.1">
    <property type="nucleotide sequence ID" value="NZ_BNAL01000030.1"/>
</dbReference>
<proteinExistence type="predicted"/>
<dbReference type="PROSITE" id="PS51061">
    <property type="entry name" value="R3H"/>
    <property type="match status" value="1"/>
</dbReference>
<dbReference type="SMART" id="SM00393">
    <property type="entry name" value="R3H"/>
    <property type="match status" value="1"/>
</dbReference>
<dbReference type="InterPro" id="IPR015946">
    <property type="entry name" value="KH_dom-like_a/b"/>
</dbReference>
<evidence type="ECO:0000313" key="4">
    <source>
        <dbReference type="Proteomes" id="UP000632154"/>
    </source>
</evidence>
<dbReference type="InterPro" id="IPR039247">
    <property type="entry name" value="KhpB"/>
</dbReference>
<protein>
    <submittedName>
        <fullName evidence="3">RNA-binding protein</fullName>
    </submittedName>
</protein>
<evidence type="ECO:0000259" key="2">
    <source>
        <dbReference type="PROSITE" id="PS51061"/>
    </source>
</evidence>
<comment type="caution">
    <text evidence="3">The sequence shown here is derived from an EMBL/GenBank/DDBJ whole genome shotgun (WGS) entry which is preliminary data.</text>
</comment>
<dbReference type="CDD" id="cd02414">
    <property type="entry name" value="KH-II_Jag"/>
    <property type="match status" value="1"/>
</dbReference>
<dbReference type="Gene3D" id="3.30.300.20">
    <property type="match status" value="1"/>
</dbReference>
<dbReference type="InterPro" id="IPR001374">
    <property type="entry name" value="R3H_dom"/>
</dbReference>
<reference evidence="4" key="1">
    <citation type="journal article" date="2019" name="Int. J. Syst. Evol. Microbiol.">
        <title>The Global Catalogue of Microorganisms (GCM) 10K type strain sequencing project: providing services to taxonomists for standard genome sequencing and annotation.</title>
        <authorList>
            <consortium name="The Broad Institute Genomics Platform"/>
            <consortium name="The Broad Institute Genome Sequencing Center for Infectious Disease"/>
            <person name="Wu L."/>
            <person name="Ma J."/>
        </authorList>
    </citation>
    <scope>NUCLEOTIDE SEQUENCE [LARGE SCALE GENOMIC DNA]</scope>
    <source>
        <strain evidence="4">CGMCC 1.18439</strain>
    </source>
</reference>
<dbReference type="PANTHER" id="PTHR35800:SF1">
    <property type="entry name" value="RNA-BINDING PROTEIN KHPB"/>
    <property type="match status" value="1"/>
</dbReference>
<feature type="region of interest" description="Disordered" evidence="1">
    <location>
        <begin position="13"/>
        <end position="36"/>
    </location>
</feature>
<dbReference type="Gene3D" id="3.30.1370.50">
    <property type="entry name" value="R3H-like domain"/>
    <property type="match status" value="1"/>
</dbReference>
<accession>A0ABQ3KB31</accession>
<dbReference type="Pfam" id="PF13083">
    <property type="entry name" value="KH_KhpA-B"/>
    <property type="match status" value="1"/>
</dbReference>
<name>A0ABQ3KB31_9DEIO</name>
<evidence type="ECO:0000256" key="1">
    <source>
        <dbReference type="SAM" id="MobiDB-lite"/>
    </source>
</evidence>
<organism evidence="3 4">
    <name type="scientific">Deinococcus piscis</name>
    <dbReference type="NCBI Taxonomy" id="394230"/>
    <lineage>
        <taxon>Bacteria</taxon>
        <taxon>Thermotogati</taxon>
        <taxon>Deinococcota</taxon>
        <taxon>Deinococci</taxon>
        <taxon>Deinococcales</taxon>
        <taxon>Deinococcaceae</taxon>
        <taxon>Deinococcus</taxon>
    </lineage>
</organism>
<dbReference type="Proteomes" id="UP000632154">
    <property type="component" value="Unassembled WGS sequence"/>
</dbReference>
<dbReference type="Pfam" id="PF01424">
    <property type="entry name" value="R3H"/>
    <property type="match status" value="1"/>
</dbReference>
<dbReference type="EMBL" id="BNAL01000030">
    <property type="protein sequence ID" value="GHG08113.1"/>
    <property type="molecule type" value="Genomic_DNA"/>
</dbReference>
<dbReference type="InterPro" id="IPR034079">
    <property type="entry name" value="R3H_KhpB"/>
</dbReference>
<dbReference type="InterPro" id="IPR038008">
    <property type="entry name" value="Jag_KH"/>
</dbReference>
<evidence type="ECO:0000313" key="3">
    <source>
        <dbReference type="EMBL" id="GHG08113.1"/>
    </source>
</evidence>
<gene>
    <name evidence="3" type="ORF">GCM10017783_20870</name>
</gene>
<keyword evidence="4" id="KW-1185">Reference proteome</keyword>